<dbReference type="InterPro" id="IPR013766">
    <property type="entry name" value="Thioredoxin_domain"/>
</dbReference>
<evidence type="ECO:0000313" key="2">
    <source>
        <dbReference type="EMBL" id="TMQ67793.1"/>
    </source>
</evidence>
<protein>
    <submittedName>
        <fullName evidence="2">TlpA family protein disulfide reductase</fullName>
    </submittedName>
</protein>
<dbReference type="SUPFAM" id="SSF52833">
    <property type="entry name" value="Thioredoxin-like"/>
    <property type="match status" value="1"/>
</dbReference>
<dbReference type="Gene3D" id="3.40.30.10">
    <property type="entry name" value="Glutaredoxin"/>
    <property type="match status" value="1"/>
</dbReference>
<sequence length="154" mass="17089">ARSLASLRGKVVLLRWWTEGCHYCAETLPALESLARERAGTDLVVIGVYHPKPPRDVSDRHILAVAKRLGFSGPVAVDRRWSTLDRYWLDGHPERNWTSVSFLIGRNGAIRWVHGGGEYHPSSDPLHARCDATYGELERVIAASLAEQAEAPAP</sequence>
<reference evidence="2 3" key="1">
    <citation type="journal article" date="2019" name="Nat. Microbiol.">
        <title>Mediterranean grassland soil C-N compound turnover is dependent on rainfall and depth, and is mediated by genomically divergent microorganisms.</title>
        <authorList>
            <person name="Diamond S."/>
            <person name="Andeer P.F."/>
            <person name="Li Z."/>
            <person name="Crits-Christoph A."/>
            <person name="Burstein D."/>
            <person name="Anantharaman K."/>
            <person name="Lane K.R."/>
            <person name="Thomas B.C."/>
            <person name="Pan C."/>
            <person name="Northen T.R."/>
            <person name="Banfield J.F."/>
        </authorList>
    </citation>
    <scope>NUCLEOTIDE SEQUENCE [LARGE SCALE GENOMIC DNA]</scope>
    <source>
        <strain evidence="2">WS_8</strain>
    </source>
</reference>
<dbReference type="GO" id="GO:0016209">
    <property type="term" value="F:antioxidant activity"/>
    <property type="evidence" value="ECO:0007669"/>
    <property type="project" value="InterPro"/>
</dbReference>
<feature type="non-terminal residue" evidence="2">
    <location>
        <position position="1"/>
    </location>
</feature>
<dbReference type="AlphaFoldDB" id="A0A538TVY0"/>
<accession>A0A538TVY0</accession>
<dbReference type="PANTHER" id="PTHR42852:SF13">
    <property type="entry name" value="PROTEIN DIPZ"/>
    <property type="match status" value="1"/>
</dbReference>
<dbReference type="EMBL" id="VBOY01000030">
    <property type="protein sequence ID" value="TMQ67793.1"/>
    <property type="molecule type" value="Genomic_DNA"/>
</dbReference>
<dbReference type="PROSITE" id="PS51352">
    <property type="entry name" value="THIOREDOXIN_2"/>
    <property type="match status" value="1"/>
</dbReference>
<comment type="caution">
    <text evidence="2">The sequence shown here is derived from an EMBL/GenBank/DDBJ whole genome shotgun (WGS) entry which is preliminary data.</text>
</comment>
<proteinExistence type="predicted"/>
<dbReference type="GO" id="GO:0016491">
    <property type="term" value="F:oxidoreductase activity"/>
    <property type="evidence" value="ECO:0007669"/>
    <property type="project" value="InterPro"/>
</dbReference>
<dbReference type="InterPro" id="IPR050553">
    <property type="entry name" value="Thioredoxin_ResA/DsbE_sf"/>
</dbReference>
<feature type="domain" description="Thioredoxin" evidence="1">
    <location>
        <begin position="1"/>
        <end position="146"/>
    </location>
</feature>
<gene>
    <name evidence="2" type="ORF">E6K78_03420</name>
</gene>
<organism evidence="2 3">
    <name type="scientific">Eiseniibacteriota bacterium</name>
    <dbReference type="NCBI Taxonomy" id="2212470"/>
    <lineage>
        <taxon>Bacteria</taxon>
        <taxon>Candidatus Eiseniibacteriota</taxon>
    </lineage>
</organism>
<dbReference type="PANTHER" id="PTHR42852">
    <property type="entry name" value="THIOL:DISULFIDE INTERCHANGE PROTEIN DSBE"/>
    <property type="match status" value="1"/>
</dbReference>
<dbReference type="Pfam" id="PF00578">
    <property type="entry name" value="AhpC-TSA"/>
    <property type="match status" value="1"/>
</dbReference>
<name>A0A538TVY0_UNCEI</name>
<dbReference type="CDD" id="cd02966">
    <property type="entry name" value="TlpA_like_family"/>
    <property type="match status" value="1"/>
</dbReference>
<dbReference type="Proteomes" id="UP000316609">
    <property type="component" value="Unassembled WGS sequence"/>
</dbReference>
<evidence type="ECO:0000313" key="3">
    <source>
        <dbReference type="Proteomes" id="UP000316609"/>
    </source>
</evidence>
<dbReference type="InterPro" id="IPR000866">
    <property type="entry name" value="AhpC/TSA"/>
</dbReference>
<dbReference type="InterPro" id="IPR036249">
    <property type="entry name" value="Thioredoxin-like_sf"/>
</dbReference>
<evidence type="ECO:0000259" key="1">
    <source>
        <dbReference type="PROSITE" id="PS51352"/>
    </source>
</evidence>